<dbReference type="GO" id="GO:0030906">
    <property type="term" value="C:retromer, cargo-selective complex"/>
    <property type="evidence" value="ECO:0007669"/>
    <property type="project" value="InterPro"/>
</dbReference>
<gene>
    <name evidence="1" type="ORF">LITE_LOCUS45506</name>
</gene>
<name>A0AAV0QZA8_9ROSI</name>
<comment type="caution">
    <text evidence="1">The sequence shown here is derived from an EMBL/GenBank/DDBJ whole genome shotgun (WGS) entry which is preliminary data.</text>
</comment>
<dbReference type="InterPro" id="IPR005378">
    <property type="entry name" value="Vps35"/>
</dbReference>
<accession>A0AAV0QZA8</accession>
<dbReference type="AlphaFoldDB" id="A0AAV0QZA8"/>
<dbReference type="EMBL" id="CAMGYJ010000010">
    <property type="protein sequence ID" value="CAI0550340.1"/>
    <property type="molecule type" value="Genomic_DNA"/>
</dbReference>
<dbReference type="PANTHER" id="PTHR11099:SF6">
    <property type="entry name" value="VACUOLAR PROTEIN SORTING-ASSOCIATED PROTEIN 35B"/>
    <property type="match status" value="1"/>
</dbReference>
<dbReference type="GO" id="GO:0006886">
    <property type="term" value="P:intracellular protein transport"/>
    <property type="evidence" value="ECO:0007669"/>
    <property type="project" value="TreeGrafter"/>
</dbReference>
<dbReference type="GO" id="GO:0042147">
    <property type="term" value="P:retrograde transport, endosome to Golgi"/>
    <property type="evidence" value="ECO:0007669"/>
    <property type="project" value="InterPro"/>
</dbReference>
<dbReference type="GO" id="GO:0005829">
    <property type="term" value="C:cytosol"/>
    <property type="evidence" value="ECO:0007669"/>
    <property type="project" value="GOC"/>
</dbReference>
<reference evidence="1" key="1">
    <citation type="submission" date="2022-08" db="EMBL/GenBank/DDBJ databases">
        <authorList>
            <person name="Gutierrez-Valencia J."/>
        </authorList>
    </citation>
    <scope>NUCLEOTIDE SEQUENCE</scope>
</reference>
<sequence>MLSELRTSKLSPHKYYELYMRAFDEMRKLEMFFKDESRHGVLVVDLYELVHHAGNILPRL</sequence>
<dbReference type="GO" id="GO:0005770">
    <property type="term" value="C:late endosome"/>
    <property type="evidence" value="ECO:0007669"/>
    <property type="project" value="TreeGrafter"/>
</dbReference>
<organism evidence="1 2">
    <name type="scientific">Linum tenue</name>
    <dbReference type="NCBI Taxonomy" id="586396"/>
    <lineage>
        <taxon>Eukaryota</taxon>
        <taxon>Viridiplantae</taxon>
        <taxon>Streptophyta</taxon>
        <taxon>Embryophyta</taxon>
        <taxon>Tracheophyta</taxon>
        <taxon>Spermatophyta</taxon>
        <taxon>Magnoliopsida</taxon>
        <taxon>eudicotyledons</taxon>
        <taxon>Gunneridae</taxon>
        <taxon>Pentapetalae</taxon>
        <taxon>rosids</taxon>
        <taxon>fabids</taxon>
        <taxon>Malpighiales</taxon>
        <taxon>Linaceae</taxon>
        <taxon>Linum</taxon>
    </lineage>
</organism>
<dbReference type="Proteomes" id="UP001154282">
    <property type="component" value="Unassembled WGS sequence"/>
</dbReference>
<evidence type="ECO:0000313" key="1">
    <source>
        <dbReference type="EMBL" id="CAI0550340.1"/>
    </source>
</evidence>
<dbReference type="Pfam" id="PF03635">
    <property type="entry name" value="Vps35"/>
    <property type="match status" value="1"/>
</dbReference>
<protein>
    <submittedName>
        <fullName evidence="1">Uncharacterized protein</fullName>
    </submittedName>
</protein>
<evidence type="ECO:0000313" key="2">
    <source>
        <dbReference type="Proteomes" id="UP001154282"/>
    </source>
</evidence>
<dbReference type="PANTHER" id="PTHR11099">
    <property type="entry name" value="VACUOLAR SORTING PROTEIN 35"/>
    <property type="match status" value="1"/>
</dbReference>
<proteinExistence type="predicted"/>
<keyword evidence="2" id="KW-1185">Reference proteome</keyword>